<keyword evidence="1" id="KW-0812">Transmembrane</keyword>
<dbReference type="PANTHER" id="PTHR45138">
    <property type="entry name" value="REGULATORY COMPONENTS OF SENSORY TRANSDUCTION SYSTEM"/>
    <property type="match status" value="1"/>
</dbReference>
<name>A0A5B7T5N5_9LACO</name>
<dbReference type="AlphaFoldDB" id="A0A5B7T5N5"/>
<evidence type="ECO:0000256" key="1">
    <source>
        <dbReference type="SAM" id="Phobius"/>
    </source>
</evidence>
<dbReference type="EMBL" id="CP040736">
    <property type="protein sequence ID" value="QCX25702.1"/>
    <property type="molecule type" value="Genomic_DNA"/>
</dbReference>
<evidence type="ECO:0000313" key="4">
    <source>
        <dbReference type="Proteomes" id="UP000310673"/>
    </source>
</evidence>
<feature type="transmembrane region" description="Helical" evidence="1">
    <location>
        <begin position="75"/>
        <end position="92"/>
    </location>
</feature>
<proteinExistence type="predicted"/>
<dbReference type="NCBIfam" id="TIGR00254">
    <property type="entry name" value="GGDEF"/>
    <property type="match status" value="1"/>
</dbReference>
<keyword evidence="1" id="KW-1133">Transmembrane helix</keyword>
<dbReference type="InterPro" id="IPR029787">
    <property type="entry name" value="Nucleotide_cyclase"/>
</dbReference>
<feature type="transmembrane region" description="Helical" evidence="1">
    <location>
        <begin position="99"/>
        <end position="115"/>
    </location>
</feature>
<feature type="domain" description="GGDEF" evidence="2">
    <location>
        <begin position="244"/>
        <end position="378"/>
    </location>
</feature>
<dbReference type="GO" id="GO:0052621">
    <property type="term" value="F:diguanylate cyclase activity"/>
    <property type="evidence" value="ECO:0007669"/>
    <property type="project" value="TreeGrafter"/>
</dbReference>
<dbReference type="InterPro" id="IPR050469">
    <property type="entry name" value="Diguanylate_Cyclase"/>
</dbReference>
<dbReference type="CDD" id="cd01949">
    <property type="entry name" value="GGDEF"/>
    <property type="match status" value="1"/>
</dbReference>
<dbReference type="PANTHER" id="PTHR45138:SF9">
    <property type="entry name" value="DIGUANYLATE CYCLASE DGCM-RELATED"/>
    <property type="match status" value="1"/>
</dbReference>
<feature type="transmembrane region" description="Helical" evidence="1">
    <location>
        <begin position="49"/>
        <end position="69"/>
    </location>
</feature>
<dbReference type="Pfam" id="PF00990">
    <property type="entry name" value="GGDEF"/>
    <property type="match status" value="1"/>
</dbReference>
<dbReference type="STRING" id="1423818.FC88_GL001314"/>
<reference evidence="3 4" key="1">
    <citation type="submission" date="2019-05" db="EMBL/GenBank/DDBJ databases">
        <title>Genome Sequence of Lactobacillus futsaii Y97, a Potential Probiotic Strain Isolated from the Futsai of Taiwan.</title>
        <authorList>
            <person name="Du X."/>
        </authorList>
    </citation>
    <scope>NUCLEOTIDE SEQUENCE [LARGE SCALE GENOMIC DNA]</scope>
    <source>
        <strain evidence="3 4">Y97</strain>
    </source>
</reference>
<sequence>MLTSSFLDASILLPSLFYILGAFLVFQVLFSGIKVLLNKMAIHYDPYSLRAALGVIYIMSLLFYMEIAATHVQQSWIYINFELISIIFYTVILSANKRYYYYFFPLILLAFMVLNSALTSWESWCLSFDLIVFYQALNHIKNHTKNKFPFFKYLLVSIIFGFLYWFFAKIKFNISNPVFIHQLVSLFVMELFTIGYIAVLFSDLESRAALFRDATHDRLTHAFNYDAFDIDLRAIFKDDNQPSTKFTMMMFDIDHFKHINDTYGDLAGDEVLKEVVHIVQNVLKQSNPKIKLYRTGGEEFNVIFPNYKVEQTTDIVNRIFSAINSTPIHLKEKDIHITASFGVSEISPHDVSITDFYSRVDKALYHSKRNGRNTITTV</sequence>
<dbReference type="RefSeq" id="WP_057811798.1">
    <property type="nucleotide sequence ID" value="NZ_CP040736.1"/>
</dbReference>
<dbReference type="SUPFAM" id="SSF55073">
    <property type="entry name" value="Nucleotide cyclase"/>
    <property type="match status" value="1"/>
</dbReference>
<dbReference type="KEGG" id="lft:FG051_11620"/>
<keyword evidence="1" id="KW-0472">Membrane</keyword>
<accession>A0A5B7T5N5</accession>
<dbReference type="SMART" id="SM00267">
    <property type="entry name" value="GGDEF"/>
    <property type="match status" value="1"/>
</dbReference>
<evidence type="ECO:0000259" key="2">
    <source>
        <dbReference type="PROSITE" id="PS50887"/>
    </source>
</evidence>
<dbReference type="Gene3D" id="3.30.70.270">
    <property type="match status" value="1"/>
</dbReference>
<feature type="transmembrane region" description="Helical" evidence="1">
    <location>
        <begin position="16"/>
        <end position="37"/>
    </location>
</feature>
<feature type="transmembrane region" description="Helical" evidence="1">
    <location>
        <begin position="179"/>
        <end position="202"/>
    </location>
</feature>
<organism evidence="3 4">
    <name type="scientific">Companilactobacillus futsaii</name>
    <dbReference type="NCBI Taxonomy" id="938155"/>
    <lineage>
        <taxon>Bacteria</taxon>
        <taxon>Bacillati</taxon>
        <taxon>Bacillota</taxon>
        <taxon>Bacilli</taxon>
        <taxon>Lactobacillales</taxon>
        <taxon>Lactobacillaceae</taxon>
        <taxon>Companilactobacillus</taxon>
    </lineage>
</organism>
<dbReference type="InterPro" id="IPR043128">
    <property type="entry name" value="Rev_trsase/Diguanyl_cyclase"/>
</dbReference>
<dbReference type="PROSITE" id="PS50887">
    <property type="entry name" value="GGDEF"/>
    <property type="match status" value="1"/>
</dbReference>
<dbReference type="InterPro" id="IPR000160">
    <property type="entry name" value="GGDEF_dom"/>
</dbReference>
<gene>
    <name evidence="3" type="ORF">FG051_11620</name>
</gene>
<dbReference type="Proteomes" id="UP000310673">
    <property type="component" value="Chromosome"/>
</dbReference>
<feature type="transmembrane region" description="Helical" evidence="1">
    <location>
        <begin position="150"/>
        <end position="167"/>
    </location>
</feature>
<evidence type="ECO:0000313" key="3">
    <source>
        <dbReference type="EMBL" id="QCX25702.1"/>
    </source>
</evidence>
<protein>
    <submittedName>
        <fullName evidence="3">GGDEF domain-containing protein</fullName>
    </submittedName>
</protein>